<dbReference type="InterPro" id="IPR051401">
    <property type="entry name" value="GtrA_CellWall_Glycosyl"/>
</dbReference>
<evidence type="ECO:0000313" key="10">
    <source>
        <dbReference type="EMBL" id="AMF93403.2"/>
    </source>
</evidence>
<comment type="similarity">
    <text evidence="7">Belongs to the gtrA family.</text>
</comment>
<keyword evidence="2 7" id="KW-0813">Transport</keyword>
<dbReference type="GO" id="GO:0000271">
    <property type="term" value="P:polysaccharide biosynthetic process"/>
    <property type="evidence" value="ECO:0007669"/>
    <property type="project" value="InterPro"/>
</dbReference>
<evidence type="ECO:0000256" key="6">
    <source>
        <dbReference type="ARBA" id="ARBA00025595"/>
    </source>
</evidence>
<proteinExistence type="inferred from homology"/>
<dbReference type="PIRSF" id="PIRSF006298">
    <property type="entry name" value="GtrA_prd"/>
    <property type="match status" value="1"/>
</dbReference>
<keyword evidence="5 8" id="KW-0472">Membrane</keyword>
<reference evidence="10" key="2">
    <citation type="submission" date="2018-01" db="EMBL/GenBank/DDBJ databases">
        <title>FDA dAtabase for Regulatory Grade micrObial Sequences (FDA-ARGOS): Supporting development and validation of Infectious Disease Dx tests.</title>
        <authorList>
            <person name="Hoffmann M."/>
            <person name="Allard M."/>
            <person name="Evans P."/>
            <person name="Brown E."/>
            <person name="Tallon L."/>
            <person name="Sadzewicz L."/>
            <person name="Sengamalay N."/>
            <person name="Ott S."/>
            <person name="Godinez A."/>
            <person name="Nagaraj S."/>
            <person name="Vyas G."/>
            <person name="Aluvathingal J."/>
            <person name="Nadendla S."/>
            <person name="Geyer C."/>
            <person name="Sichtig H."/>
        </authorList>
    </citation>
    <scope>NUCLEOTIDE SEQUENCE</scope>
    <source>
        <strain evidence="10">ATCC 33809</strain>
    </source>
</reference>
<reference evidence="11 13" key="3">
    <citation type="submission" date="2018-06" db="EMBL/GenBank/DDBJ databases">
        <authorList>
            <consortium name="Pathogen Informatics"/>
            <person name="Doyle S."/>
        </authorList>
    </citation>
    <scope>NUCLEOTIDE SEQUENCE [LARGE SCALE GENOMIC DNA]</scope>
    <source>
        <strain evidence="11 13">NCTC11327</strain>
    </source>
</reference>
<feature type="transmembrane region" description="Helical" evidence="8">
    <location>
        <begin position="70"/>
        <end position="87"/>
    </location>
</feature>
<evidence type="ECO:0000256" key="1">
    <source>
        <dbReference type="ARBA" id="ARBA00004141"/>
    </source>
</evidence>
<dbReference type="Proteomes" id="UP000057088">
    <property type="component" value="Chromosome 1"/>
</dbReference>
<dbReference type="Pfam" id="PF04138">
    <property type="entry name" value="GtrA_DPMS_TM"/>
    <property type="match status" value="1"/>
</dbReference>
<gene>
    <name evidence="11" type="primary">yfdG</name>
    <name evidence="10" type="ORF">AL536_05645</name>
    <name evidence="11" type="ORF">NCTC11327_03153</name>
</gene>
<protein>
    <recommendedName>
        <fullName evidence="7">Bactoprenol-linked glucose translocase</fullName>
    </recommendedName>
</protein>
<evidence type="ECO:0000256" key="7">
    <source>
        <dbReference type="PIRNR" id="PIRNR006298"/>
    </source>
</evidence>
<keyword evidence="3 8" id="KW-0812">Transmembrane</keyword>
<evidence type="ECO:0000256" key="8">
    <source>
        <dbReference type="SAM" id="Phobius"/>
    </source>
</evidence>
<feature type="transmembrane region" description="Helical" evidence="8">
    <location>
        <begin position="12"/>
        <end position="33"/>
    </location>
</feature>
<name>A0AAX2LSR2_VIBFL</name>
<keyword evidence="4 8" id="KW-1133">Transmembrane helix</keyword>
<feature type="transmembrane region" description="Helical" evidence="8">
    <location>
        <begin position="93"/>
        <end position="119"/>
    </location>
</feature>
<dbReference type="AlphaFoldDB" id="A0AAX2LSR2"/>
<evidence type="ECO:0000313" key="12">
    <source>
        <dbReference type="Proteomes" id="UP000057088"/>
    </source>
</evidence>
<organism evidence="11 13">
    <name type="scientific">Vibrio fluvialis</name>
    <dbReference type="NCBI Taxonomy" id="676"/>
    <lineage>
        <taxon>Bacteria</taxon>
        <taxon>Pseudomonadati</taxon>
        <taxon>Pseudomonadota</taxon>
        <taxon>Gammaproteobacteria</taxon>
        <taxon>Vibrionales</taxon>
        <taxon>Vibrionaceae</taxon>
        <taxon>Vibrio</taxon>
    </lineage>
</organism>
<dbReference type="PANTHER" id="PTHR38459:SF1">
    <property type="entry name" value="PROPHAGE BACTOPRENOL-LINKED GLUCOSE TRANSLOCASE HOMOLOG"/>
    <property type="match status" value="1"/>
</dbReference>
<evidence type="ECO:0000256" key="2">
    <source>
        <dbReference type="ARBA" id="ARBA00022448"/>
    </source>
</evidence>
<dbReference type="RefSeq" id="WP_081094717.1">
    <property type="nucleotide sequence ID" value="NZ_CABLBX010000027.1"/>
</dbReference>
<reference evidence="12" key="1">
    <citation type="submission" date="2015-12" db="EMBL/GenBank/DDBJ databases">
        <title>FDA dAtabase for Regulatory Grade micrObial Sequences (FDA-ARGOS): Supporting development and validation of Infectious Disease Dx tests.</title>
        <authorList>
            <person name="Hoffmann M."/>
            <person name="Allard M."/>
            <person name="Evans P."/>
            <person name="Brown E."/>
            <person name="Tallon L.J."/>
            <person name="Sadzewicz L."/>
            <person name="Sengamalay N."/>
            <person name="Ott S."/>
            <person name="Godinez A."/>
            <person name="Nagaraj S."/>
            <person name="Vyas G."/>
            <person name="Aluvathingal J."/>
            <person name="Nadendla S."/>
            <person name="Geyer C."/>
            <person name="Sichtig H."/>
        </authorList>
    </citation>
    <scope>NUCLEOTIDE SEQUENCE [LARGE SCALE GENOMIC DNA]</scope>
    <source>
        <strain evidence="12">ATCC 33809</strain>
    </source>
</reference>
<evidence type="ECO:0000256" key="4">
    <source>
        <dbReference type="ARBA" id="ARBA00022989"/>
    </source>
</evidence>
<keyword evidence="12" id="KW-1185">Reference proteome</keyword>
<dbReference type="InterPro" id="IPR007267">
    <property type="entry name" value="GtrA_DPMS_TM"/>
</dbReference>
<dbReference type="PANTHER" id="PTHR38459">
    <property type="entry name" value="PROPHAGE BACTOPRENOL-LINKED GLUCOSE TRANSLOCASE HOMOLOG"/>
    <property type="match status" value="1"/>
</dbReference>
<evidence type="ECO:0000313" key="13">
    <source>
        <dbReference type="Proteomes" id="UP000254626"/>
    </source>
</evidence>
<comment type="function">
    <text evidence="6 7">Involved in O antigen modification. Involved in the translocation of bactoprenol-linked glucose across the cytoplasmic membrane.</text>
</comment>
<evidence type="ECO:0000313" key="11">
    <source>
        <dbReference type="EMBL" id="SUQ26293.1"/>
    </source>
</evidence>
<feature type="domain" description="GtrA/DPMS transmembrane" evidence="9">
    <location>
        <begin position="11"/>
        <end position="119"/>
    </location>
</feature>
<dbReference type="EMBL" id="UHIP01000002">
    <property type="protein sequence ID" value="SUQ26293.1"/>
    <property type="molecule type" value="Genomic_DNA"/>
</dbReference>
<comment type="subcellular location">
    <subcellularLocation>
        <location evidence="1">Membrane</location>
        <topology evidence="1">Multi-pass membrane protein</topology>
    </subcellularLocation>
</comment>
<dbReference type="Proteomes" id="UP000254626">
    <property type="component" value="Unassembled WGS sequence"/>
</dbReference>
<accession>A0AAX2LSR2</accession>
<sequence length="123" mass="13798">MSELIKKRFTKYVSVGLVNTVVHWLSFALIYSLGVSQSVANFSAFLIAVTFSFFVNARFTFKSSVTSRKYLLYTAFLGALALLMGKISDMANFYPLMTLVAFSATSLVLGFLFSHYIVFKRAE</sequence>
<evidence type="ECO:0000256" key="3">
    <source>
        <dbReference type="ARBA" id="ARBA00022692"/>
    </source>
</evidence>
<dbReference type="EMBL" id="CP014034">
    <property type="protein sequence ID" value="AMF93403.2"/>
    <property type="molecule type" value="Genomic_DNA"/>
</dbReference>
<evidence type="ECO:0000256" key="5">
    <source>
        <dbReference type="ARBA" id="ARBA00023136"/>
    </source>
</evidence>
<feature type="transmembrane region" description="Helical" evidence="8">
    <location>
        <begin position="39"/>
        <end position="58"/>
    </location>
</feature>
<evidence type="ECO:0000259" key="9">
    <source>
        <dbReference type="Pfam" id="PF04138"/>
    </source>
</evidence>
<dbReference type="GO" id="GO:0005886">
    <property type="term" value="C:plasma membrane"/>
    <property type="evidence" value="ECO:0007669"/>
    <property type="project" value="TreeGrafter"/>
</dbReference>
<dbReference type="InterPro" id="IPR016480">
    <property type="entry name" value="Glc_translocase_bactprenl-link"/>
</dbReference>
<dbReference type="GeneID" id="29383907"/>